<evidence type="ECO:0000313" key="3">
    <source>
        <dbReference type="Proteomes" id="UP000236319"/>
    </source>
</evidence>
<accession>A0A2H6K7Y7</accession>
<dbReference type="EMBL" id="BDSA01000001">
    <property type="protein sequence ID" value="GBE59069.1"/>
    <property type="molecule type" value="Genomic_DNA"/>
</dbReference>
<name>A0A2H6K7Y7_9APIC</name>
<dbReference type="VEuPathDB" id="PiroplasmaDB:BOVATA_005620"/>
<evidence type="ECO:0000313" key="2">
    <source>
        <dbReference type="EMBL" id="GBE59069.1"/>
    </source>
</evidence>
<organism evidence="2 3">
    <name type="scientific">Babesia ovata</name>
    <dbReference type="NCBI Taxonomy" id="189622"/>
    <lineage>
        <taxon>Eukaryota</taxon>
        <taxon>Sar</taxon>
        <taxon>Alveolata</taxon>
        <taxon>Apicomplexa</taxon>
        <taxon>Aconoidasida</taxon>
        <taxon>Piroplasmida</taxon>
        <taxon>Babesiidae</taxon>
        <taxon>Babesia</taxon>
    </lineage>
</organism>
<comment type="caution">
    <text evidence="2">The sequence shown here is derived from an EMBL/GenBank/DDBJ whole genome shotgun (WGS) entry which is preliminary data.</text>
</comment>
<feature type="region of interest" description="Disordered" evidence="1">
    <location>
        <begin position="139"/>
        <end position="159"/>
    </location>
</feature>
<evidence type="ECO:0000256" key="1">
    <source>
        <dbReference type="SAM" id="MobiDB-lite"/>
    </source>
</evidence>
<sequence length="287" mass="30069">MQRSRSWRPIASSCASSSAYFSVPASAVSPAGVVTSAGVTVAPVTFGVGASGGVDAASCEVGAELLPTLGLPDGAELLEPDPVAPEAPDDPKDPAPAFRIYGLSVLIKPKLFGDSLLLDDPRLEDIGSAESRLARPPMFALLPRPPRPPKEEGIPGEAEKVDGGVAHGLGSASTDSFSLGSGSFDLPWRLGAAEALWPSFIIACQRGCWMLRCIWYSARKPPGTASMFLQAVSACRASSLAISGLVAARITWFIRSESAVNSRSMRCVSDKRMRSSFSSSLSPDDGW</sequence>
<protein>
    <submittedName>
        <fullName evidence="2">Pre translocase subunit, putative</fullName>
    </submittedName>
</protein>
<dbReference type="GeneID" id="39872839"/>
<gene>
    <name evidence="2" type="ORF">BOVATA_005620</name>
</gene>
<reference evidence="2 3" key="1">
    <citation type="journal article" date="2017" name="BMC Genomics">
        <title>Whole-genome assembly of Babesia ovata and comparative genomics between closely related pathogens.</title>
        <authorList>
            <person name="Yamagishi J."/>
            <person name="Asada M."/>
            <person name="Hakimi H."/>
            <person name="Tanaka T.Q."/>
            <person name="Sugimoto C."/>
            <person name="Kawazu S."/>
        </authorList>
    </citation>
    <scope>NUCLEOTIDE SEQUENCE [LARGE SCALE GENOMIC DNA]</scope>
    <source>
        <strain evidence="2 3">Miyake</strain>
    </source>
</reference>
<feature type="compositionally biased region" description="Basic and acidic residues" evidence="1">
    <location>
        <begin position="148"/>
        <end position="159"/>
    </location>
</feature>
<dbReference type="Proteomes" id="UP000236319">
    <property type="component" value="Unassembled WGS sequence"/>
</dbReference>
<dbReference type="RefSeq" id="XP_028865312.1">
    <property type="nucleotide sequence ID" value="XM_029009479.1"/>
</dbReference>
<dbReference type="AlphaFoldDB" id="A0A2H6K7Y7"/>
<keyword evidence="3" id="KW-1185">Reference proteome</keyword>
<proteinExistence type="predicted"/>